<proteinExistence type="predicted"/>
<dbReference type="PANTHER" id="PTHR43349">
    <property type="entry name" value="PINORESINOL REDUCTASE-RELATED"/>
    <property type="match status" value="1"/>
</dbReference>
<keyword evidence="3" id="KW-1185">Reference proteome</keyword>
<evidence type="ECO:0000259" key="1">
    <source>
        <dbReference type="Pfam" id="PF05368"/>
    </source>
</evidence>
<dbReference type="PANTHER" id="PTHR43349:SF43">
    <property type="entry name" value="ISOEUGENOL SYNTHASE 1-LIKE"/>
    <property type="match status" value="1"/>
</dbReference>
<dbReference type="EMBL" id="JACTNZ010000008">
    <property type="protein sequence ID" value="KAG5534022.1"/>
    <property type="molecule type" value="Genomic_DNA"/>
</dbReference>
<dbReference type="InterPro" id="IPR036291">
    <property type="entry name" value="NAD(P)-bd_dom_sf"/>
</dbReference>
<comment type="caution">
    <text evidence="2">The sequence shown here is derived from an EMBL/GenBank/DDBJ whole genome shotgun (WGS) entry which is preliminary data.</text>
</comment>
<evidence type="ECO:0000313" key="2">
    <source>
        <dbReference type="EMBL" id="KAG5534022.1"/>
    </source>
</evidence>
<dbReference type="Gene3D" id="3.40.50.720">
    <property type="entry name" value="NAD(P)-binding Rossmann-like Domain"/>
    <property type="match status" value="1"/>
</dbReference>
<gene>
    <name evidence="2" type="ORF">RHGRI_022243</name>
</gene>
<accession>A0AAV6J0T2</accession>
<evidence type="ECO:0000313" key="3">
    <source>
        <dbReference type="Proteomes" id="UP000823749"/>
    </source>
</evidence>
<dbReference type="Proteomes" id="UP000823749">
    <property type="component" value="Chromosome 8"/>
</dbReference>
<dbReference type="AlphaFoldDB" id="A0AAV6J0T2"/>
<dbReference type="Pfam" id="PF05368">
    <property type="entry name" value="NmrA"/>
    <property type="match status" value="1"/>
</dbReference>
<feature type="domain" description="NmrA-like" evidence="1">
    <location>
        <begin position="2"/>
        <end position="130"/>
    </location>
</feature>
<dbReference type="InterPro" id="IPR050608">
    <property type="entry name" value="NmrA-type/Isoflavone_red_sf"/>
</dbReference>
<organism evidence="2 3">
    <name type="scientific">Rhododendron griersonianum</name>
    <dbReference type="NCBI Taxonomy" id="479676"/>
    <lineage>
        <taxon>Eukaryota</taxon>
        <taxon>Viridiplantae</taxon>
        <taxon>Streptophyta</taxon>
        <taxon>Embryophyta</taxon>
        <taxon>Tracheophyta</taxon>
        <taxon>Spermatophyta</taxon>
        <taxon>Magnoliopsida</taxon>
        <taxon>eudicotyledons</taxon>
        <taxon>Gunneridae</taxon>
        <taxon>Pentapetalae</taxon>
        <taxon>asterids</taxon>
        <taxon>Ericales</taxon>
        <taxon>Ericaceae</taxon>
        <taxon>Ericoideae</taxon>
        <taxon>Rhodoreae</taxon>
        <taxon>Rhododendron</taxon>
    </lineage>
</organism>
<sequence length="140" mass="15758">MGHPTFAYVRPIQSNISDHSSKLNFLKEFQSMGVTFIQGELDDHEKLVSALGQVEVVISALAVPQHLEQLKIIAAIKQARNIKYGVQRFVPSEFGNEADRSSGLPPFQAIIENKKKIRRATEAAGIPYTCLRQLIWCLFY</sequence>
<dbReference type="InterPro" id="IPR008030">
    <property type="entry name" value="NmrA-like"/>
</dbReference>
<dbReference type="SUPFAM" id="SSF51735">
    <property type="entry name" value="NAD(P)-binding Rossmann-fold domains"/>
    <property type="match status" value="1"/>
</dbReference>
<name>A0AAV6J0T2_9ERIC</name>
<protein>
    <recommendedName>
        <fullName evidence="1">NmrA-like domain-containing protein</fullName>
    </recommendedName>
</protein>
<reference evidence="2" key="1">
    <citation type="submission" date="2020-08" db="EMBL/GenBank/DDBJ databases">
        <title>Plant Genome Project.</title>
        <authorList>
            <person name="Zhang R.-G."/>
        </authorList>
    </citation>
    <scope>NUCLEOTIDE SEQUENCE</scope>
    <source>
        <strain evidence="2">WSP0</strain>
        <tissue evidence="2">Leaf</tissue>
    </source>
</reference>